<evidence type="ECO:0000313" key="2">
    <source>
        <dbReference type="EMBL" id="QOK22754.1"/>
    </source>
</evidence>
<dbReference type="Gene3D" id="3.40.50.360">
    <property type="match status" value="1"/>
</dbReference>
<name>A0A7L9J074_9MICO</name>
<evidence type="ECO:0000259" key="1">
    <source>
        <dbReference type="Pfam" id="PF12682"/>
    </source>
</evidence>
<accession>A0A7L9J074</accession>
<feature type="domain" description="Flavodoxin-like" evidence="1">
    <location>
        <begin position="69"/>
        <end position="208"/>
    </location>
</feature>
<proteinExistence type="predicted"/>
<dbReference type="SUPFAM" id="SSF52218">
    <property type="entry name" value="Flavoproteins"/>
    <property type="match status" value="1"/>
</dbReference>
<protein>
    <recommendedName>
        <fullName evidence="1">Flavodoxin-like domain-containing protein</fullName>
    </recommendedName>
</protein>
<dbReference type="Pfam" id="PF12682">
    <property type="entry name" value="Flavodoxin_4"/>
    <property type="match status" value="1"/>
</dbReference>
<dbReference type="InterPro" id="IPR008254">
    <property type="entry name" value="Flavodoxin/NO_synth"/>
</dbReference>
<reference evidence="2 3" key="1">
    <citation type="submission" date="2020-10" db="EMBL/GenBank/DDBJ databases">
        <title>Janibacter indicus TT2 genome sequence.</title>
        <authorList>
            <person name="Lee K."/>
            <person name="Ganzorig M."/>
        </authorList>
    </citation>
    <scope>NUCLEOTIDE SEQUENCE [LARGE SCALE GENOMIC DNA]</scope>
    <source>
        <strain evidence="2 3">TT2</strain>
    </source>
</reference>
<dbReference type="PANTHER" id="PTHR39201">
    <property type="entry name" value="EXPORTED PROTEIN-RELATED"/>
    <property type="match status" value="1"/>
</dbReference>
<dbReference type="AlphaFoldDB" id="A0A7L9J074"/>
<dbReference type="RefSeq" id="WP_192911125.1">
    <property type="nucleotide sequence ID" value="NZ_CP062789.1"/>
</dbReference>
<sequence length="217" mass="23613">MRTRRALPSRRAVLGAGVLTTIGCTPTPTQEDPVSSTTRRGSGRVLMAYFSRAGENYYYYGGRRDLEVGNTAVVAETIARFADVDLHEMRAAEPYPHDYDATVQRNTREQDTDARPRISGALPDLSGYDIVLLGSGIWSVHVPMIMRTFVEAVDLSGRTVHPVVTHAVSGIGQAEGDYRELLPGADLGESLVVQGEEVGTAEPQIRAWLRRTGLADG</sequence>
<dbReference type="PANTHER" id="PTHR39201:SF1">
    <property type="entry name" value="FLAVODOXIN-LIKE DOMAIN-CONTAINING PROTEIN"/>
    <property type="match status" value="1"/>
</dbReference>
<gene>
    <name evidence="2" type="ORF">IGS73_17205</name>
</gene>
<dbReference type="GO" id="GO:0010181">
    <property type="term" value="F:FMN binding"/>
    <property type="evidence" value="ECO:0007669"/>
    <property type="project" value="InterPro"/>
</dbReference>
<dbReference type="PROSITE" id="PS51257">
    <property type="entry name" value="PROKAR_LIPOPROTEIN"/>
    <property type="match status" value="1"/>
</dbReference>
<evidence type="ECO:0000313" key="3">
    <source>
        <dbReference type="Proteomes" id="UP000593998"/>
    </source>
</evidence>
<dbReference type="EMBL" id="CP062789">
    <property type="protein sequence ID" value="QOK22754.1"/>
    <property type="molecule type" value="Genomic_DNA"/>
</dbReference>
<organism evidence="2 3">
    <name type="scientific">Janibacter indicus</name>
    <dbReference type="NCBI Taxonomy" id="857417"/>
    <lineage>
        <taxon>Bacteria</taxon>
        <taxon>Bacillati</taxon>
        <taxon>Actinomycetota</taxon>
        <taxon>Actinomycetes</taxon>
        <taxon>Micrococcales</taxon>
        <taxon>Intrasporangiaceae</taxon>
        <taxon>Janibacter</taxon>
    </lineage>
</organism>
<dbReference type="InterPro" id="IPR029039">
    <property type="entry name" value="Flavoprotein-like_sf"/>
</dbReference>
<dbReference type="Proteomes" id="UP000593998">
    <property type="component" value="Chromosome"/>
</dbReference>